<dbReference type="PANTHER" id="PTHR30093">
    <property type="entry name" value="GENERAL SECRETION PATHWAY PROTEIN G"/>
    <property type="match status" value="1"/>
</dbReference>
<dbReference type="InterPro" id="IPR012902">
    <property type="entry name" value="N_methyl_site"/>
</dbReference>
<evidence type="ECO:0000313" key="3">
    <source>
        <dbReference type="Proteomes" id="UP001575105"/>
    </source>
</evidence>
<dbReference type="Gene3D" id="3.30.700.10">
    <property type="entry name" value="Glycoprotein, Type 4 Pilin"/>
    <property type="match status" value="1"/>
</dbReference>
<feature type="transmembrane region" description="Helical" evidence="1">
    <location>
        <begin position="12"/>
        <end position="35"/>
    </location>
</feature>
<reference evidence="2 3" key="1">
    <citation type="submission" date="2024-08" db="EMBL/GenBank/DDBJ databases">
        <title>Whole-genome sequencing of halo(alkali)philic microorganisms from hypersaline lakes.</title>
        <authorList>
            <person name="Sorokin D.Y."/>
            <person name="Merkel A.Y."/>
            <person name="Messina E."/>
            <person name="Yakimov M."/>
        </authorList>
    </citation>
    <scope>NUCLEOTIDE SEQUENCE [LARGE SCALE GENOMIC DNA]</scope>
    <source>
        <strain evidence="2 3">AB-hyl4</strain>
    </source>
</reference>
<sequence length="253" mass="27582">MRHCTTDSNAAFTLIELLVVISIIALLIAILLPALGTARATARTIQCGSNAKQIVMGFHIYAADQQDWLPPFLMHRPGTGPSTSNNPAHPSNGPAWYELLAANAPSLESGDGTFDEGMWHCPEVSEEEMTTRPGFATWGGGYGANLRLLHYATNDGAAMSGDVKRLSNFRRPTQVFLTGDTGRPLYADGTKRFRTWMLVRGNTPNLLSASSEMAATRHPNLTANIGYVDGHVANMGWDAIVEDEKDMWARNSY</sequence>
<organism evidence="2 3">
    <name type="scientific">Natronomicrosphaera hydrolytica</name>
    <dbReference type="NCBI Taxonomy" id="3242702"/>
    <lineage>
        <taxon>Bacteria</taxon>
        <taxon>Pseudomonadati</taxon>
        <taxon>Planctomycetota</taxon>
        <taxon>Phycisphaerae</taxon>
        <taxon>Phycisphaerales</taxon>
        <taxon>Phycisphaeraceae</taxon>
        <taxon>Natronomicrosphaera</taxon>
    </lineage>
</organism>
<protein>
    <submittedName>
        <fullName evidence="2">Prepilin-type N-terminal cleavage/methylation domain-containing protein</fullName>
    </submittedName>
</protein>
<dbReference type="NCBIfam" id="TIGR02532">
    <property type="entry name" value="IV_pilin_GFxxxE"/>
    <property type="match status" value="1"/>
</dbReference>
<evidence type="ECO:0000256" key="1">
    <source>
        <dbReference type="SAM" id="Phobius"/>
    </source>
</evidence>
<gene>
    <name evidence="2" type="ORF">ACERK3_07410</name>
</gene>
<keyword evidence="1" id="KW-0812">Transmembrane</keyword>
<keyword evidence="1" id="KW-0472">Membrane</keyword>
<dbReference type="SUPFAM" id="SSF54523">
    <property type="entry name" value="Pili subunits"/>
    <property type="match status" value="1"/>
</dbReference>
<keyword evidence="1" id="KW-1133">Transmembrane helix</keyword>
<dbReference type="Proteomes" id="UP001575105">
    <property type="component" value="Unassembled WGS sequence"/>
</dbReference>
<name>A0ABV4U5P0_9BACT</name>
<dbReference type="RefSeq" id="WP_425345051.1">
    <property type="nucleotide sequence ID" value="NZ_JBGUBD010000004.1"/>
</dbReference>
<dbReference type="EMBL" id="JBGUBD010000004">
    <property type="protein sequence ID" value="MFA9478124.1"/>
    <property type="molecule type" value="Genomic_DNA"/>
</dbReference>
<proteinExistence type="predicted"/>
<comment type="caution">
    <text evidence="2">The sequence shown here is derived from an EMBL/GenBank/DDBJ whole genome shotgun (WGS) entry which is preliminary data.</text>
</comment>
<keyword evidence="3" id="KW-1185">Reference proteome</keyword>
<dbReference type="PANTHER" id="PTHR30093:SF2">
    <property type="entry name" value="TYPE II SECRETION SYSTEM PROTEIN H"/>
    <property type="match status" value="1"/>
</dbReference>
<dbReference type="Pfam" id="PF07963">
    <property type="entry name" value="N_methyl"/>
    <property type="match status" value="1"/>
</dbReference>
<evidence type="ECO:0000313" key="2">
    <source>
        <dbReference type="EMBL" id="MFA9478124.1"/>
    </source>
</evidence>
<dbReference type="InterPro" id="IPR045584">
    <property type="entry name" value="Pilin-like"/>
</dbReference>
<accession>A0ABV4U5P0</accession>